<evidence type="ECO:0000313" key="2">
    <source>
        <dbReference type="Proteomes" id="UP001632038"/>
    </source>
</evidence>
<protein>
    <submittedName>
        <fullName evidence="1">Uncharacterized protein</fullName>
    </submittedName>
</protein>
<keyword evidence="2" id="KW-1185">Reference proteome</keyword>
<name>A0ABD3E5R1_9LAMI</name>
<dbReference type="EMBL" id="JAVIJP010000007">
    <property type="protein sequence ID" value="KAL3649472.1"/>
    <property type="molecule type" value="Genomic_DNA"/>
</dbReference>
<comment type="caution">
    <text evidence="1">The sequence shown here is derived from an EMBL/GenBank/DDBJ whole genome shotgun (WGS) entry which is preliminary data.</text>
</comment>
<proteinExistence type="predicted"/>
<gene>
    <name evidence="1" type="ORF">CASFOL_005875</name>
</gene>
<accession>A0ABD3E5R1</accession>
<evidence type="ECO:0000313" key="1">
    <source>
        <dbReference type="EMBL" id="KAL3649472.1"/>
    </source>
</evidence>
<organism evidence="1 2">
    <name type="scientific">Castilleja foliolosa</name>
    <dbReference type="NCBI Taxonomy" id="1961234"/>
    <lineage>
        <taxon>Eukaryota</taxon>
        <taxon>Viridiplantae</taxon>
        <taxon>Streptophyta</taxon>
        <taxon>Embryophyta</taxon>
        <taxon>Tracheophyta</taxon>
        <taxon>Spermatophyta</taxon>
        <taxon>Magnoliopsida</taxon>
        <taxon>eudicotyledons</taxon>
        <taxon>Gunneridae</taxon>
        <taxon>Pentapetalae</taxon>
        <taxon>asterids</taxon>
        <taxon>lamiids</taxon>
        <taxon>Lamiales</taxon>
        <taxon>Orobanchaceae</taxon>
        <taxon>Pedicularideae</taxon>
        <taxon>Castillejinae</taxon>
        <taxon>Castilleja</taxon>
    </lineage>
</organism>
<dbReference type="AlphaFoldDB" id="A0ABD3E5R1"/>
<sequence length="128" mass="14560">MNEKCTFTGVAAMVKPEIKPPTTRPSAPDKVTVIIPDLPDLGSGVSVGVKDPENERISKIPWKCIVIVTLTFTSSNHNNRVMKALQIMRGSREWKFFNAVIFSQCDQITPRFGVFYKKWFENHKKNHP</sequence>
<dbReference type="Proteomes" id="UP001632038">
    <property type="component" value="Unassembled WGS sequence"/>
</dbReference>
<reference evidence="2" key="1">
    <citation type="journal article" date="2024" name="IScience">
        <title>Strigolactones Initiate the Formation of Haustorium-like Structures in Castilleja.</title>
        <authorList>
            <person name="Buerger M."/>
            <person name="Peterson D."/>
            <person name="Chory J."/>
        </authorList>
    </citation>
    <scope>NUCLEOTIDE SEQUENCE [LARGE SCALE GENOMIC DNA]</scope>
</reference>